<keyword evidence="1" id="KW-0812">Transmembrane</keyword>
<proteinExistence type="predicted"/>
<evidence type="ECO:0008006" key="4">
    <source>
        <dbReference type="Google" id="ProtNLM"/>
    </source>
</evidence>
<gene>
    <name evidence="2" type="ORF">GCM10022240_07440</name>
</gene>
<accession>A0ABP7G6L4</accession>
<name>A0ABP7G6L4_9MICO</name>
<evidence type="ECO:0000313" key="2">
    <source>
        <dbReference type="EMBL" id="GAA3757122.1"/>
    </source>
</evidence>
<organism evidence="2 3">
    <name type="scientific">Microbacterium kribbense</name>
    <dbReference type="NCBI Taxonomy" id="433645"/>
    <lineage>
        <taxon>Bacteria</taxon>
        <taxon>Bacillati</taxon>
        <taxon>Actinomycetota</taxon>
        <taxon>Actinomycetes</taxon>
        <taxon>Micrococcales</taxon>
        <taxon>Microbacteriaceae</taxon>
        <taxon>Microbacterium</taxon>
    </lineage>
</organism>
<reference evidence="3" key="1">
    <citation type="journal article" date="2019" name="Int. J. Syst. Evol. Microbiol.">
        <title>The Global Catalogue of Microorganisms (GCM) 10K type strain sequencing project: providing services to taxonomists for standard genome sequencing and annotation.</title>
        <authorList>
            <consortium name="The Broad Institute Genomics Platform"/>
            <consortium name="The Broad Institute Genome Sequencing Center for Infectious Disease"/>
            <person name="Wu L."/>
            <person name="Ma J."/>
        </authorList>
    </citation>
    <scope>NUCLEOTIDE SEQUENCE [LARGE SCALE GENOMIC DNA]</scope>
    <source>
        <strain evidence="3">JCM 16950</strain>
    </source>
</reference>
<dbReference type="EMBL" id="BAABAF010000002">
    <property type="protein sequence ID" value="GAA3757122.1"/>
    <property type="molecule type" value="Genomic_DNA"/>
</dbReference>
<comment type="caution">
    <text evidence="2">The sequence shown here is derived from an EMBL/GenBank/DDBJ whole genome shotgun (WGS) entry which is preliminary data.</text>
</comment>
<evidence type="ECO:0000313" key="3">
    <source>
        <dbReference type="Proteomes" id="UP001500540"/>
    </source>
</evidence>
<keyword evidence="3" id="KW-1185">Reference proteome</keyword>
<keyword evidence="1" id="KW-0472">Membrane</keyword>
<dbReference type="InterPro" id="IPR009937">
    <property type="entry name" value="Phage_holin_3_6"/>
</dbReference>
<dbReference type="Proteomes" id="UP001500540">
    <property type="component" value="Unassembled WGS sequence"/>
</dbReference>
<dbReference type="RefSeq" id="WP_344780659.1">
    <property type="nucleotide sequence ID" value="NZ_BAABAF010000002.1"/>
</dbReference>
<feature type="transmembrane region" description="Helical" evidence="1">
    <location>
        <begin position="52"/>
        <end position="77"/>
    </location>
</feature>
<evidence type="ECO:0000256" key="1">
    <source>
        <dbReference type="SAM" id="Phobius"/>
    </source>
</evidence>
<keyword evidence="1" id="KW-1133">Transmembrane helix</keyword>
<dbReference type="Pfam" id="PF07332">
    <property type="entry name" value="Phage_holin_3_6"/>
    <property type="match status" value="1"/>
</dbReference>
<sequence>MSSSRGFRDRADDGFLSLIGDLPELIRNLIVAEIDAAKGWVRKTAKDAGFGTGWMVVALFFLFWSVPALGAFLIAGLSSWWPVWLSAVVVFGILLLIAVVFAVLGLLRFRRLARRENPGKAIATDVQIMKEVTDEF</sequence>
<protein>
    <recommendedName>
        <fullName evidence="4">Phage holin family protein</fullName>
    </recommendedName>
</protein>
<feature type="transmembrane region" description="Helical" evidence="1">
    <location>
        <begin position="83"/>
        <end position="107"/>
    </location>
</feature>